<dbReference type="NCBIfam" id="TIGR02888">
    <property type="entry name" value="spore_YlmC_YmxH"/>
    <property type="match status" value="1"/>
</dbReference>
<dbReference type="InterPro" id="IPR027275">
    <property type="entry name" value="PRC-brl_dom"/>
</dbReference>
<evidence type="ECO:0000259" key="1">
    <source>
        <dbReference type="Pfam" id="PF05239"/>
    </source>
</evidence>
<feature type="domain" description="PRC-barrel" evidence="1">
    <location>
        <begin position="13"/>
        <end position="89"/>
    </location>
</feature>
<dbReference type="EMBL" id="SGXF01000001">
    <property type="protein sequence ID" value="RZT02550.1"/>
    <property type="molecule type" value="Genomic_DNA"/>
</dbReference>
<accession>A0A4Q7PTC6</accession>
<reference evidence="2 3" key="1">
    <citation type="submission" date="2019-02" db="EMBL/GenBank/DDBJ databases">
        <title>Genomic Encyclopedia of Type Strains, Phase IV (KMG-IV): sequencing the most valuable type-strain genomes for metagenomic binning, comparative biology and taxonomic classification.</title>
        <authorList>
            <person name="Goeker M."/>
        </authorList>
    </citation>
    <scope>NUCLEOTIDE SEQUENCE [LARGE SCALE GENOMIC DNA]</scope>
    <source>
        <strain evidence="2 3">DSM 29486</strain>
    </source>
</reference>
<evidence type="ECO:0000313" key="2">
    <source>
        <dbReference type="EMBL" id="RZT02550.1"/>
    </source>
</evidence>
<evidence type="ECO:0000313" key="3">
    <source>
        <dbReference type="Proteomes" id="UP000292927"/>
    </source>
</evidence>
<name>A0A4Q7PTC6_9FIRM</name>
<keyword evidence="3" id="KW-1185">Reference proteome</keyword>
<sequence>MGEVPEEKRVCVRIYDLRQKEVINVVTCRRLGCVCDVEINLCTGCITALIVPGKAHICGILGRETEYVIPFSRVKQIGRDIILVDVCEEEILVKCKF</sequence>
<dbReference type="PANTHER" id="PTHR40061">
    <property type="entry name" value="SPORULATION PROTEIN YLMC-RELATED"/>
    <property type="match status" value="1"/>
</dbReference>
<dbReference type="InterPro" id="IPR014238">
    <property type="entry name" value="Spore_YlmC/YmxH"/>
</dbReference>
<dbReference type="PANTHER" id="PTHR40061:SF1">
    <property type="entry name" value="SPORULATION PROTEIN YLMC-RELATED"/>
    <property type="match status" value="1"/>
</dbReference>
<dbReference type="SUPFAM" id="SSF50346">
    <property type="entry name" value="PRC-barrel domain"/>
    <property type="match status" value="1"/>
</dbReference>
<dbReference type="InterPro" id="IPR011033">
    <property type="entry name" value="PRC_barrel-like_sf"/>
</dbReference>
<dbReference type="Gene3D" id="2.30.30.240">
    <property type="entry name" value="PRC-barrel domain"/>
    <property type="match status" value="1"/>
</dbReference>
<comment type="caution">
    <text evidence="2">The sequence shown here is derived from an EMBL/GenBank/DDBJ whole genome shotgun (WGS) entry which is preliminary data.</text>
</comment>
<protein>
    <submittedName>
        <fullName evidence="2">YlmC/YmxH family sporulation protein</fullName>
    </submittedName>
</protein>
<proteinExistence type="predicted"/>
<dbReference type="Pfam" id="PF05239">
    <property type="entry name" value="PRC"/>
    <property type="match status" value="1"/>
</dbReference>
<gene>
    <name evidence="2" type="ORF">EV209_0669</name>
</gene>
<dbReference type="AlphaFoldDB" id="A0A4Q7PTC6"/>
<dbReference type="Proteomes" id="UP000292927">
    <property type="component" value="Unassembled WGS sequence"/>
</dbReference>
<organism evidence="2 3">
    <name type="scientific">Cuneatibacter caecimuris</name>
    <dbReference type="NCBI Taxonomy" id="1796618"/>
    <lineage>
        <taxon>Bacteria</taxon>
        <taxon>Bacillati</taxon>
        <taxon>Bacillota</taxon>
        <taxon>Clostridia</taxon>
        <taxon>Lachnospirales</taxon>
        <taxon>Lachnospiraceae</taxon>
        <taxon>Cuneatibacter</taxon>
    </lineage>
</organism>